<evidence type="ECO:0000259" key="1">
    <source>
        <dbReference type="Pfam" id="PF03235"/>
    </source>
</evidence>
<name>A0ABS1S6N7_9RHOB</name>
<organism evidence="2 3">
    <name type="scientific">Paracoccus aerius</name>
    <dbReference type="NCBI Taxonomy" id="1915382"/>
    <lineage>
        <taxon>Bacteria</taxon>
        <taxon>Pseudomonadati</taxon>
        <taxon>Pseudomonadota</taxon>
        <taxon>Alphaproteobacteria</taxon>
        <taxon>Rhodobacterales</taxon>
        <taxon>Paracoccaceae</taxon>
        <taxon>Paracoccus</taxon>
    </lineage>
</organism>
<comment type="caution">
    <text evidence="2">The sequence shown here is derived from an EMBL/GenBank/DDBJ whole genome shotgun (WGS) entry which is preliminary data.</text>
</comment>
<dbReference type="RefSeq" id="WP_191310753.1">
    <property type="nucleotide sequence ID" value="NZ_BNCL01000009.1"/>
</dbReference>
<keyword evidence="3" id="KW-1185">Reference proteome</keyword>
<reference evidence="2 3" key="1">
    <citation type="submission" date="2021-01" db="EMBL/GenBank/DDBJ databases">
        <title>011410 draft genome.</title>
        <authorList>
            <person name="Lang L."/>
        </authorList>
    </citation>
    <scope>NUCLEOTIDE SEQUENCE [LARGE SCALE GENOMIC DNA]</scope>
    <source>
        <strain evidence="2 3">KCTC 42845</strain>
    </source>
</reference>
<dbReference type="Proteomes" id="UP000644749">
    <property type="component" value="Unassembled WGS sequence"/>
</dbReference>
<dbReference type="InterPro" id="IPR004919">
    <property type="entry name" value="GmrSD_N"/>
</dbReference>
<dbReference type="EMBL" id="JAESHT010000010">
    <property type="protein sequence ID" value="MBL3674406.1"/>
    <property type="molecule type" value="Genomic_DNA"/>
</dbReference>
<evidence type="ECO:0000313" key="3">
    <source>
        <dbReference type="Proteomes" id="UP000644749"/>
    </source>
</evidence>
<evidence type="ECO:0000313" key="2">
    <source>
        <dbReference type="EMBL" id="MBL3674406.1"/>
    </source>
</evidence>
<dbReference type="Pfam" id="PF03235">
    <property type="entry name" value="GmrSD_N"/>
    <property type="match status" value="1"/>
</dbReference>
<dbReference type="PANTHER" id="PTHR37292">
    <property type="entry name" value="VNG6097C"/>
    <property type="match status" value="1"/>
</dbReference>
<proteinExistence type="predicted"/>
<gene>
    <name evidence="2" type="ORF">JL111_13015</name>
</gene>
<accession>A0ABS1S6N7</accession>
<protein>
    <submittedName>
        <fullName evidence="2">DUF262 domain-containing protein</fullName>
    </submittedName>
</protein>
<feature type="domain" description="GmrSD restriction endonucleases N-terminal" evidence="1">
    <location>
        <begin position="11"/>
        <end position="250"/>
    </location>
</feature>
<dbReference type="PANTHER" id="PTHR37292:SF2">
    <property type="entry name" value="DUF262 DOMAIN-CONTAINING PROTEIN"/>
    <property type="match status" value="1"/>
</dbReference>
<sequence>MFESIQPTLFEVLKDAQKGRLQLPDFQRGWVWGEDGIASLLASIIRSFPVGALLSLKTGGATAFAPRPVEGVPDIGQEPEELLLDGQQRVTSLYQSLMQPQPVRTQTSSKKKREVFFFVNIERALEEPFPEEAVRIIDSSLVVTSNIGRDIDLDLRTPESRYQAMMFPLNEAFEPDAYFNGWMAYWQYDKAKIEQFQSFRKQVIEPIKSYKMPMIRLDSETTKEAVCLVFEKVNTGGKPLDAFELLTAMFAAEGAVNLRADWFGDKNAKDTAVRDGRSARLHRINLLRSIERTDFLRAVSLVSTRKRDGQPTSCKNEALLNLPAADYQAWAEEVTKGFENAARFLHGRGIYWHKDVPYPSQVIVLAALMALRENNPFSAAEARTVERWFWCGVFGELYGSSTDTRMAADVDDLLGRLSGDAGEVRTINTASFREQRLDTLQSRLSAAYKGLQALLVTKGARDFLTGEQIGHANFFAEKFDIHHIFPRAWCEARSVPVSRLNSVVNKTTISGRTNRKIGGRAPSRYAATLDKETSEAGVSLDEILIGHRISPEHLRADDFEVFYSARKEELLKLIEDAMGKAALRDAPGVASDADEYDEETALEDIVGDVDAYEPAREDAA</sequence>